<dbReference type="EC" id="2.3.2.26" evidence="2"/>
<keyword evidence="8" id="KW-0436">Ligase</keyword>
<evidence type="ECO:0000256" key="1">
    <source>
        <dbReference type="ARBA" id="ARBA00000885"/>
    </source>
</evidence>
<accession>A0A498MZ99</accession>
<keyword evidence="4 5" id="KW-0833">Ubl conjugation pathway</keyword>
<dbReference type="Proteomes" id="UP000290572">
    <property type="component" value="Unassembled WGS sequence"/>
</dbReference>
<comment type="catalytic activity">
    <reaction evidence="1">
        <text>S-ubiquitinyl-[E2 ubiquitin-conjugating enzyme]-L-cysteine + [acceptor protein]-L-lysine = [E2 ubiquitin-conjugating enzyme]-L-cysteine + N(6)-ubiquitinyl-[acceptor protein]-L-lysine.</text>
        <dbReference type="EC" id="2.3.2.26"/>
    </reaction>
</comment>
<dbReference type="SUPFAM" id="SSF54236">
    <property type="entry name" value="Ubiquitin-like"/>
    <property type="match status" value="1"/>
</dbReference>
<feature type="domain" description="UBX" evidence="6">
    <location>
        <begin position="13"/>
        <end position="40"/>
    </location>
</feature>
<reference evidence="8 9" key="1">
    <citation type="submission" date="2018-03" db="EMBL/GenBank/DDBJ databases">
        <title>Draft genome sequence of Rohu Carp (Labeo rohita).</title>
        <authorList>
            <person name="Das P."/>
            <person name="Kushwaha B."/>
            <person name="Joshi C.G."/>
            <person name="Kumar D."/>
            <person name="Nagpure N.S."/>
            <person name="Sahoo L."/>
            <person name="Das S.P."/>
            <person name="Bit A."/>
            <person name="Patnaik S."/>
            <person name="Meher P.K."/>
            <person name="Jayasankar P."/>
            <person name="Koringa P.G."/>
            <person name="Patel N.V."/>
            <person name="Hinsu A.T."/>
            <person name="Kumar R."/>
            <person name="Pandey M."/>
            <person name="Agarwal S."/>
            <person name="Srivastava S."/>
            <person name="Singh M."/>
            <person name="Iquebal M.A."/>
            <person name="Jaiswal S."/>
            <person name="Angadi U.B."/>
            <person name="Kumar N."/>
            <person name="Raza M."/>
            <person name="Shah T.M."/>
            <person name="Rai A."/>
            <person name="Jena J.K."/>
        </authorList>
    </citation>
    <scope>NUCLEOTIDE SEQUENCE [LARGE SCALE GENOMIC DNA]</scope>
    <source>
        <strain evidence="8">DASCIFA01</strain>
        <tissue evidence="8">Testis</tissue>
    </source>
</reference>
<comment type="caution">
    <text evidence="8">The sequence shown here is derived from an EMBL/GenBank/DDBJ whole genome shotgun (WGS) entry which is preliminary data.</text>
</comment>
<dbReference type="PANTHER" id="PTHR45700">
    <property type="entry name" value="UBIQUITIN-PROTEIN LIGASE E3C"/>
    <property type="match status" value="1"/>
</dbReference>
<sequence length="581" mass="64401">MAVRVEPLDGEFLKVKYPNGDLIKRKFIVADPIQVLFDFIGQDEMASEVFRIQEATSSNAIESTSTGSISDHGIKPFSTLYILWTSPLDNLEKHSDPVNVAQPPMDSSFVQSSVALSPVQSPVTPTSAQPAVVLPTAQSPAALPYVQPSVASFTAQTPFINFNFEDQPAEPIVIDIDEETPHSSPSPQPSDIVDLSLIGQGSSVVLDEVDLQTILKKLQSKIDGNICPTANQINVFRENILHCSLQAIKRRRFNPQAKLDVVFVDADENGEGAIDEGGPTREYLRLLMRSVHQSNVFQGNEKDRSLALDTQALETTLYASVGKMIALCVVHRGVGPHFFSERLFQQICGVPTSPASVDEIGDHTLREQLIKIQEATTVLEANCAITEAADSLSIIGALRYVSSLTERNSLVQSAAEFFVNGRLRAALDQFSEGLQTLGLLEEMQKYPAVFYDMFVNEQRPLQAKDLCSLFYVNFSPQGSNRRAKENQTVCHWRDWLIDVEEGESDAMTLERIMEFATGASTVPPLGFPHRPEIEFLHQDGKIFPEANTCLIILRLPIHKEYEMFKTYMTEGIMQSPYFGVA</sequence>
<proteinExistence type="predicted"/>
<dbReference type="Gene3D" id="3.90.1750.10">
    <property type="entry name" value="Hect, E3 ligase catalytic domains"/>
    <property type="match status" value="1"/>
</dbReference>
<dbReference type="GO" id="GO:0000209">
    <property type="term" value="P:protein polyubiquitination"/>
    <property type="evidence" value="ECO:0007669"/>
    <property type="project" value="InterPro"/>
</dbReference>
<gene>
    <name evidence="8" type="ORF">ROHU_036762</name>
</gene>
<dbReference type="STRING" id="84645.A0A498MZ99"/>
<dbReference type="InterPro" id="IPR044611">
    <property type="entry name" value="E3A/B/C-like"/>
</dbReference>
<evidence type="ECO:0000256" key="3">
    <source>
        <dbReference type="ARBA" id="ARBA00022679"/>
    </source>
</evidence>
<dbReference type="GO" id="GO:0016874">
    <property type="term" value="F:ligase activity"/>
    <property type="evidence" value="ECO:0007669"/>
    <property type="project" value="UniProtKB-KW"/>
</dbReference>
<feature type="domain" description="HECT" evidence="7">
    <location>
        <begin position="251"/>
        <end position="581"/>
    </location>
</feature>
<dbReference type="Pfam" id="PF00632">
    <property type="entry name" value="HECT"/>
    <property type="match status" value="1"/>
</dbReference>
<evidence type="ECO:0000313" key="9">
    <source>
        <dbReference type="Proteomes" id="UP000290572"/>
    </source>
</evidence>
<dbReference type="PROSITE" id="PS50237">
    <property type="entry name" value="HECT"/>
    <property type="match status" value="1"/>
</dbReference>
<dbReference type="EMBL" id="QBIY01012605">
    <property type="protein sequence ID" value="RXN22005.1"/>
    <property type="molecule type" value="Genomic_DNA"/>
</dbReference>
<feature type="active site" description="Glycyl thioester intermediate" evidence="5">
    <location>
        <position position="549"/>
    </location>
</feature>
<evidence type="ECO:0000256" key="4">
    <source>
        <dbReference type="ARBA" id="ARBA00022786"/>
    </source>
</evidence>
<name>A0A498MZ99_LABRO</name>
<keyword evidence="3" id="KW-0808">Transferase</keyword>
<dbReference type="PROSITE" id="PS50033">
    <property type="entry name" value="UBX"/>
    <property type="match status" value="1"/>
</dbReference>
<dbReference type="Gene3D" id="3.10.20.90">
    <property type="entry name" value="Phosphatidylinositol 3-kinase Catalytic Subunit, Chain A, domain 1"/>
    <property type="match status" value="1"/>
</dbReference>
<organism evidence="8 9">
    <name type="scientific">Labeo rohita</name>
    <name type="common">Indian major carp</name>
    <name type="synonym">Cyprinus rohita</name>
    <dbReference type="NCBI Taxonomy" id="84645"/>
    <lineage>
        <taxon>Eukaryota</taxon>
        <taxon>Metazoa</taxon>
        <taxon>Chordata</taxon>
        <taxon>Craniata</taxon>
        <taxon>Vertebrata</taxon>
        <taxon>Euteleostomi</taxon>
        <taxon>Actinopterygii</taxon>
        <taxon>Neopterygii</taxon>
        <taxon>Teleostei</taxon>
        <taxon>Ostariophysi</taxon>
        <taxon>Cypriniformes</taxon>
        <taxon>Cyprinidae</taxon>
        <taxon>Labeoninae</taxon>
        <taxon>Labeonini</taxon>
        <taxon>Labeo</taxon>
    </lineage>
</organism>
<dbReference type="SMART" id="SM00119">
    <property type="entry name" value="HECTc"/>
    <property type="match status" value="1"/>
</dbReference>
<dbReference type="InterPro" id="IPR001012">
    <property type="entry name" value="UBX_dom"/>
</dbReference>
<dbReference type="SUPFAM" id="SSF56204">
    <property type="entry name" value="Hect, E3 ligase catalytic domain"/>
    <property type="match status" value="1"/>
</dbReference>
<dbReference type="InterPro" id="IPR000569">
    <property type="entry name" value="HECT_dom"/>
</dbReference>
<dbReference type="InterPro" id="IPR035983">
    <property type="entry name" value="Hect_E3_ubiquitin_ligase"/>
</dbReference>
<dbReference type="InterPro" id="IPR029071">
    <property type="entry name" value="Ubiquitin-like_domsf"/>
</dbReference>
<evidence type="ECO:0000313" key="8">
    <source>
        <dbReference type="EMBL" id="RXN22005.1"/>
    </source>
</evidence>
<evidence type="ECO:0000256" key="5">
    <source>
        <dbReference type="PROSITE-ProRule" id="PRU00104"/>
    </source>
</evidence>
<dbReference type="Gene3D" id="3.30.2410.10">
    <property type="entry name" value="Hect, E3 ligase catalytic domain"/>
    <property type="match status" value="1"/>
</dbReference>
<dbReference type="PANTHER" id="PTHR45700:SF8">
    <property type="entry name" value="HECT-TYPE E3 UBIQUITIN TRANSFERASE"/>
    <property type="match status" value="1"/>
</dbReference>
<keyword evidence="9" id="KW-1185">Reference proteome</keyword>
<evidence type="ECO:0000259" key="7">
    <source>
        <dbReference type="PROSITE" id="PS50237"/>
    </source>
</evidence>
<dbReference type="GO" id="GO:0061630">
    <property type="term" value="F:ubiquitin protein ligase activity"/>
    <property type="evidence" value="ECO:0007669"/>
    <property type="project" value="UniProtKB-EC"/>
</dbReference>
<protein>
    <recommendedName>
        <fullName evidence="2">HECT-type E3 ubiquitin transferase</fullName>
        <ecNumber evidence="2">2.3.2.26</ecNumber>
    </recommendedName>
</protein>
<evidence type="ECO:0000256" key="2">
    <source>
        <dbReference type="ARBA" id="ARBA00012485"/>
    </source>
</evidence>
<dbReference type="AlphaFoldDB" id="A0A498MZ99"/>
<evidence type="ECO:0000259" key="6">
    <source>
        <dbReference type="PROSITE" id="PS50033"/>
    </source>
</evidence>